<keyword evidence="4" id="KW-1133">Transmembrane helix</keyword>
<name>A9NMQ9_PICSI</name>
<evidence type="ECO:0000259" key="7">
    <source>
        <dbReference type="Pfam" id="PF14380"/>
    </source>
</evidence>
<dbReference type="GO" id="GO:0030247">
    <property type="term" value="F:polysaccharide binding"/>
    <property type="evidence" value="ECO:0007669"/>
    <property type="project" value="InterPro"/>
</dbReference>
<accession>A9NMQ9</accession>
<dbReference type="AlphaFoldDB" id="A9NMQ9"/>
<evidence type="ECO:0008006" key="9">
    <source>
        <dbReference type="Google" id="ProtNLM"/>
    </source>
</evidence>
<evidence type="ECO:0000256" key="2">
    <source>
        <dbReference type="ARBA" id="ARBA00022729"/>
    </source>
</evidence>
<keyword evidence="3" id="KW-0325">Glycoprotein</keyword>
<evidence type="ECO:0000256" key="4">
    <source>
        <dbReference type="SAM" id="Phobius"/>
    </source>
</evidence>
<feature type="signal peptide" evidence="5">
    <location>
        <begin position="1"/>
        <end position="39"/>
    </location>
</feature>
<keyword evidence="4" id="KW-0812">Transmembrane</keyword>
<dbReference type="GO" id="GO:0016020">
    <property type="term" value="C:membrane"/>
    <property type="evidence" value="ECO:0007669"/>
    <property type="project" value="UniProtKB-SubCell"/>
</dbReference>
<reference evidence="8" key="1">
    <citation type="journal article" date="2008" name="BMC Genomics">
        <title>A conifer genomics resource of 200,000 spruce (Picea spp.) ESTs and 6,464 high-quality, sequence-finished full-length cDNAs for Sitka spruce (Picea sitchensis).</title>
        <authorList>
            <person name="Ralph S.G."/>
            <person name="Chun H.J."/>
            <person name="Kolosova N."/>
            <person name="Cooper D."/>
            <person name="Oddy C."/>
            <person name="Ritland C.E."/>
            <person name="Kirkpatrick R."/>
            <person name="Moore R."/>
            <person name="Barber S."/>
            <person name="Holt R.A."/>
            <person name="Jones S.J."/>
            <person name="Marra M.A."/>
            <person name="Douglas C.J."/>
            <person name="Ritland K."/>
            <person name="Bohlmann J."/>
        </authorList>
    </citation>
    <scope>NUCLEOTIDE SEQUENCE</scope>
    <source>
        <tissue evidence="8">Bark</tissue>
    </source>
</reference>
<feature type="domain" description="Wall-associated receptor kinase galacturonan-binding" evidence="6">
    <location>
        <begin position="49"/>
        <end position="94"/>
    </location>
</feature>
<evidence type="ECO:0000256" key="5">
    <source>
        <dbReference type="SAM" id="SignalP"/>
    </source>
</evidence>
<organism evidence="8">
    <name type="scientific">Picea sitchensis</name>
    <name type="common">Sitka spruce</name>
    <name type="synonym">Pinus sitchensis</name>
    <dbReference type="NCBI Taxonomy" id="3332"/>
    <lineage>
        <taxon>Eukaryota</taxon>
        <taxon>Viridiplantae</taxon>
        <taxon>Streptophyta</taxon>
        <taxon>Embryophyta</taxon>
        <taxon>Tracheophyta</taxon>
        <taxon>Spermatophyta</taxon>
        <taxon>Pinopsida</taxon>
        <taxon>Pinidae</taxon>
        <taxon>Conifers I</taxon>
        <taxon>Pinales</taxon>
        <taxon>Pinaceae</taxon>
        <taxon>Picea</taxon>
    </lineage>
</organism>
<evidence type="ECO:0000313" key="8">
    <source>
        <dbReference type="EMBL" id="ABK21920.1"/>
    </source>
</evidence>
<dbReference type="EMBL" id="EF082564">
    <property type="protein sequence ID" value="ABK21920.1"/>
    <property type="molecule type" value="mRNA"/>
</dbReference>
<dbReference type="Pfam" id="PF14380">
    <property type="entry name" value="WAK_assoc"/>
    <property type="match status" value="1"/>
</dbReference>
<feature type="transmembrane region" description="Helical" evidence="4">
    <location>
        <begin position="275"/>
        <end position="296"/>
    </location>
</feature>
<evidence type="ECO:0000256" key="1">
    <source>
        <dbReference type="ARBA" id="ARBA00004167"/>
    </source>
</evidence>
<evidence type="ECO:0000259" key="6">
    <source>
        <dbReference type="Pfam" id="PF13947"/>
    </source>
</evidence>
<comment type="subcellular location">
    <subcellularLocation>
        <location evidence="1">Membrane</location>
        <topology evidence="1">Single-pass membrane protein</topology>
    </subcellularLocation>
</comment>
<feature type="domain" description="Wall-associated receptor kinase C-terminal" evidence="7">
    <location>
        <begin position="178"/>
        <end position="254"/>
    </location>
</feature>
<keyword evidence="2 5" id="KW-0732">Signal</keyword>
<protein>
    <recommendedName>
        <fullName evidence="9">Wall-associated receptor kinase galacturonan-binding domain-containing protein</fullName>
    </recommendedName>
</protein>
<evidence type="ECO:0000256" key="3">
    <source>
        <dbReference type="ARBA" id="ARBA00023180"/>
    </source>
</evidence>
<dbReference type="PANTHER" id="PTHR33138:SF11">
    <property type="entry name" value="KINASE-LIKE PROTEIN"/>
    <property type="match status" value="1"/>
</dbReference>
<dbReference type="Pfam" id="PF13947">
    <property type="entry name" value="GUB_WAK_bind"/>
    <property type="match status" value="1"/>
</dbReference>
<sequence>MRLLIVLLTNSMPRNVCQVCFLAVASALALLCFPTSCLGSQYHGCLWDTCGDFEFSYPFGKINSGCGDPQFQLRCDQNRYLLLNISGDEYLVLQPSFFGNGIENSSITIINYNLWKTMSGKESNRSCSYSEFWWPASHFHIAHGYANLTLWRHCNESMNGESFQKWRLCGDDWYSISNAESGRRFCKTNLQLPISNKLSIKQNDDLNTALSFGFDMTWSVDTKRDRSCDACLDSKGSCGFDILNPTTFLCYCFDSTSHPDRCPANVIGRKNKYKIVIGCSFGGVVLVALAGLLLFLTFNVQRKIPPPDSSDLLQSWRKS</sequence>
<dbReference type="InterPro" id="IPR025287">
    <property type="entry name" value="WAK_GUB"/>
</dbReference>
<dbReference type="PANTHER" id="PTHR33138">
    <property type="entry name" value="OS01G0690200 PROTEIN"/>
    <property type="match status" value="1"/>
</dbReference>
<keyword evidence="4" id="KW-0472">Membrane</keyword>
<dbReference type="InterPro" id="IPR032872">
    <property type="entry name" value="WAK_assoc_C"/>
</dbReference>
<feature type="chain" id="PRO_5002741671" description="Wall-associated receptor kinase galacturonan-binding domain-containing protein" evidence="5">
    <location>
        <begin position="40"/>
        <end position="319"/>
    </location>
</feature>
<proteinExistence type="evidence at transcript level"/>